<evidence type="ECO:0000256" key="5">
    <source>
        <dbReference type="SAM" id="SignalP"/>
    </source>
</evidence>
<keyword evidence="2" id="KW-0812">Transmembrane</keyword>
<evidence type="ECO:0000259" key="6">
    <source>
        <dbReference type="Pfam" id="PF04357"/>
    </source>
</evidence>
<organism evidence="7 8">
    <name type="scientific">Amaricoccus solimangrovi</name>
    <dbReference type="NCBI Taxonomy" id="2589815"/>
    <lineage>
        <taxon>Bacteria</taxon>
        <taxon>Pseudomonadati</taxon>
        <taxon>Pseudomonadota</taxon>
        <taxon>Alphaproteobacteria</taxon>
        <taxon>Rhodobacterales</taxon>
        <taxon>Paracoccaceae</taxon>
        <taxon>Amaricoccus</taxon>
    </lineage>
</organism>
<accession>A0A501WX00</accession>
<comment type="subcellular location">
    <subcellularLocation>
        <location evidence="1">Membrane</location>
        <topology evidence="1">Single-pass membrane protein</topology>
    </subcellularLocation>
</comment>
<dbReference type="EMBL" id="VFRP01000007">
    <property type="protein sequence ID" value="TPE51471.1"/>
    <property type="molecule type" value="Genomic_DNA"/>
</dbReference>
<protein>
    <submittedName>
        <fullName evidence="7">Translocation/assembly module TamB</fullName>
    </submittedName>
</protein>
<keyword evidence="5" id="KW-0732">Signal</keyword>
<evidence type="ECO:0000313" key="7">
    <source>
        <dbReference type="EMBL" id="TPE51471.1"/>
    </source>
</evidence>
<evidence type="ECO:0000256" key="2">
    <source>
        <dbReference type="ARBA" id="ARBA00022692"/>
    </source>
</evidence>
<comment type="caution">
    <text evidence="7">The sequence shown here is derived from an EMBL/GenBank/DDBJ whole genome shotgun (WGS) entry which is preliminary data.</text>
</comment>
<dbReference type="OrthoDB" id="7784409at2"/>
<keyword evidence="8" id="KW-1185">Reference proteome</keyword>
<name>A0A501WX00_9RHOB</name>
<dbReference type="PANTHER" id="PTHR36985:SF1">
    <property type="entry name" value="TRANSLOCATION AND ASSEMBLY MODULE SUBUNIT TAMB"/>
    <property type="match status" value="1"/>
</dbReference>
<evidence type="ECO:0000256" key="4">
    <source>
        <dbReference type="ARBA" id="ARBA00023136"/>
    </source>
</evidence>
<evidence type="ECO:0000313" key="8">
    <source>
        <dbReference type="Proteomes" id="UP000319255"/>
    </source>
</evidence>
<dbReference type="InterPro" id="IPR007452">
    <property type="entry name" value="TamB_C"/>
</dbReference>
<keyword evidence="4" id="KW-0472">Membrane</keyword>
<reference evidence="7 8" key="1">
    <citation type="submission" date="2019-06" db="EMBL/GenBank/DDBJ databases">
        <title>A novel bacterium of genus Amaricoccus, isolated from marine sediment.</title>
        <authorList>
            <person name="Huang H."/>
            <person name="Mo K."/>
            <person name="Hu Y."/>
        </authorList>
    </citation>
    <scope>NUCLEOTIDE SEQUENCE [LARGE SCALE GENOMIC DNA]</scope>
    <source>
        <strain evidence="7 8">HB172011</strain>
    </source>
</reference>
<feature type="domain" description="Translocation and assembly module TamB C-terminal" evidence="6">
    <location>
        <begin position="1190"/>
        <end position="1544"/>
    </location>
</feature>
<feature type="signal peptide" evidence="5">
    <location>
        <begin position="1"/>
        <end position="20"/>
    </location>
</feature>
<proteinExistence type="predicted"/>
<evidence type="ECO:0000256" key="1">
    <source>
        <dbReference type="ARBA" id="ARBA00004167"/>
    </source>
</evidence>
<gene>
    <name evidence="7" type="ORF">FJM51_09545</name>
</gene>
<feature type="chain" id="PRO_5021337639" evidence="5">
    <location>
        <begin position="21"/>
        <end position="1544"/>
    </location>
</feature>
<dbReference type="GO" id="GO:0097347">
    <property type="term" value="C:TAM protein secretion complex"/>
    <property type="evidence" value="ECO:0007669"/>
    <property type="project" value="TreeGrafter"/>
</dbReference>
<dbReference type="Proteomes" id="UP000319255">
    <property type="component" value="Unassembled WGS sequence"/>
</dbReference>
<dbReference type="Pfam" id="PF04357">
    <property type="entry name" value="TamB"/>
    <property type="match status" value="1"/>
</dbReference>
<dbReference type="PANTHER" id="PTHR36985">
    <property type="entry name" value="TRANSLOCATION AND ASSEMBLY MODULE SUBUNIT TAMB"/>
    <property type="match status" value="1"/>
</dbReference>
<sequence>MKRLLALIALLSFCGLAALAQSEGDENDNGFLINMLQNQLSGPGRQIRVSGVSGLLSSQARIEEVTVSDDKGAWLTLHNVALDWTRSSLLLGRVNINRLAADEIDLARRPEIPPTPVLEQTEAKPFQVPELPVRIRLQELAIARFSLGEPVAGVAAELSVNGSLNLAGGALDTTLAAKRLDPPGGTLDLRASFANDTRQLGLDLHLQEPQGGLVSTLLDIENQPPIDLRLTGDGPLDNVDIRLALDAAGERLAEGTLALRGSDEGLGFKADFKGAISPLVPAPYREFFAGETVLSANGLRRKEGGTRLDALSLQGAVLSLQGSFDTTADGFPRSVDLTGSLGDPKAAPVTLPVPGGATTLNSARLYLSYGQQTRWNGLVVLDRLAARGIEMEDVTLDMGGLAENIEDPAKRSVTLALQGLATGVTARDPAVAQAIGDRFDLFADAAMPAGGPVEVRQLQLSGTGLSIFSSGTLRDWVYDGRNSVRVDDLAPLGALAGRDLGGAVDLDANGSVSPLSGGFDLTLAGTATDVTIGDPRVDALMAGETTLEGRAVRDQNGIRTEGLRIGNAQFSVASDGRVSSSSTDFTFDARVADLGLVDPRLGGELTASGTAKGTGGEIGVDFDARVPEGKLMDRPLTGADLGFTGTLAGFGGPGMTVRGDIRGGGEFDGQSLALAGNIDTTGGQQEISGLRVAVGPNTVAGDLTRARDGLLTGKLAVRAPDIAPIAALALTEGSGSIEADLAFAPENGKQGVDVSANGRDIVVAGNAIESLELDAAISDALGVPLVNGTLAARSIRAGGLEIASVDAKAEQAGENRMTFSADSRLAIGTLIDTTGAVEQLEPGIAVTLDTLRLRQDPRIATLTAPATITVKDGATTLTPLKLDFGTGSLSAQGTIADTFDLDVVLDALPLDIANAIAPALGAAGEITGTARVTGARAAPDVDFDVAASGLGVAATRNAGVPPLALTATGATENGRLGLDAAASAPNGLDLRVTGGVPMAQGGAMDLDVTLASLPLAMVDGLAGNQGLRGDVTGGAKVTGTFADPRASFELNGDGLSIDTLAAGGTGPLTLRARGDFADQTVTIAEARLGGGDGVDFNASGRIPLAGSGLDVSGSGALPLSLANAFLAGRDAQAAGLARLDFRATGALTAPVLSGSVRLSGGTFVDPQTNVRLNDIALDAALAGDTVEIRDLSANAAAGGGLAASGTIGLGAGLPADLDLRINNLRYTDGAMVATRLSGNLSATGPLLGDGLISGQVNLGDTEISIAEGLGAGASANLEQVIHHLPPPRVSETLGRAGLGVEDLAAAEEASSGGGSPLRLDVLVRAPRIFVRGRGLDVELGGETRIRGTVSDVQPVGQFDLRRGRLSILNQRLDFDEGSLTLVGNLDPQIHFVASTESEDVTAYITVEGSATAPEIKFTSDPELPQDEVLARILFNRASDSLSPFQLAQLAAAAAELAGGGGGLMDQVRSSAGLADLDIVTQDNGSLALRAGRYVSDSVYVDVQTGADGVSQAEVQIELTPRVDARGSVGSDGNTTLGLFYTRDY</sequence>
<dbReference type="RefSeq" id="WP_140453907.1">
    <property type="nucleotide sequence ID" value="NZ_VFRP01000007.1"/>
</dbReference>
<dbReference type="GO" id="GO:0005886">
    <property type="term" value="C:plasma membrane"/>
    <property type="evidence" value="ECO:0007669"/>
    <property type="project" value="InterPro"/>
</dbReference>
<dbReference type="GO" id="GO:0009306">
    <property type="term" value="P:protein secretion"/>
    <property type="evidence" value="ECO:0007669"/>
    <property type="project" value="InterPro"/>
</dbReference>
<evidence type="ECO:0000256" key="3">
    <source>
        <dbReference type="ARBA" id="ARBA00022989"/>
    </source>
</evidence>
<keyword evidence="3" id="KW-1133">Transmembrane helix</keyword>